<feature type="transmembrane region" description="Helical" evidence="1">
    <location>
        <begin position="82"/>
        <end position="99"/>
    </location>
</feature>
<evidence type="ECO:0000313" key="4">
    <source>
        <dbReference type="Proteomes" id="UP001081283"/>
    </source>
</evidence>
<dbReference type="RefSeq" id="WP_267611785.1">
    <property type="nucleotide sequence ID" value="NZ_JAOVZQ010000001.1"/>
</dbReference>
<evidence type="ECO:0000313" key="3">
    <source>
        <dbReference type="EMBL" id="MCY0093841.1"/>
    </source>
</evidence>
<keyword evidence="1" id="KW-0472">Membrane</keyword>
<keyword evidence="4" id="KW-1185">Reference proteome</keyword>
<feature type="transmembrane region" description="Helical" evidence="1">
    <location>
        <begin position="7"/>
        <end position="24"/>
    </location>
</feature>
<name>A0ABT3YD84_9HYPH</name>
<protein>
    <submittedName>
        <fullName evidence="3">Tripartite tricarboxylate transporter TctB family protein</fullName>
    </submittedName>
</protein>
<dbReference type="Proteomes" id="UP001081283">
    <property type="component" value="Unassembled WGS sequence"/>
</dbReference>
<evidence type="ECO:0000256" key="1">
    <source>
        <dbReference type="SAM" id="Phobius"/>
    </source>
</evidence>
<dbReference type="Pfam" id="PF07331">
    <property type="entry name" value="TctB"/>
    <property type="match status" value="1"/>
</dbReference>
<gene>
    <name evidence="3" type="ORF">OEG82_07380</name>
</gene>
<dbReference type="EMBL" id="JAOVZQ010000001">
    <property type="protein sequence ID" value="MCY0093841.1"/>
    <property type="molecule type" value="Genomic_DNA"/>
</dbReference>
<proteinExistence type="predicted"/>
<feature type="transmembrane region" description="Helical" evidence="1">
    <location>
        <begin position="44"/>
        <end position="61"/>
    </location>
</feature>
<feature type="transmembrane region" description="Helical" evidence="1">
    <location>
        <begin position="129"/>
        <end position="151"/>
    </location>
</feature>
<reference evidence="3" key="1">
    <citation type="submission" date="2022-10" db="EMBL/GenBank/DDBJ databases">
        <title>Hoeflea sp. J2-29, isolated from marine algae.</title>
        <authorList>
            <person name="Kristyanto S."/>
            <person name="Kim J.M."/>
            <person name="Jeon C.O."/>
        </authorList>
    </citation>
    <scope>NUCLEOTIDE SEQUENCE</scope>
    <source>
        <strain evidence="3">J2-29</strain>
    </source>
</reference>
<keyword evidence="1" id="KW-1133">Transmembrane helix</keyword>
<feature type="transmembrane region" description="Helical" evidence="1">
    <location>
        <begin position="105"/>
        <end position="122"/>
    </location>
</feature>
<accession>A0ABT3YD84</accession>
<keyword evidence="1" id="KW-0812">Transmembrane</keyword>
<dbReference type="InterPro" id="IPR009936">
    <property type="entry name" value="DUF1468"/>
</dbReference>
<feature type="domain" description="DUF1468" evidence="2">
    <location>
        <begin position="12"/>
        <end position="152"/>
    </location>
</feature>
<comment type="caution">
    <text evidence="3">The sequence shown here is derived from an EMBL/GenBank/DDBJ whole genome shotgun (WGS) entry which is preliminary data.</text>
</comment>
<organism evidence="3 4">
    <name type="scientific">Hoeflea ulvae</name>
    <dbReference type="NCBI Taxonomy" id="2983764"/>
    <lineage>
        <taxon>Bacteria</taxon>
        <taxon>Pseudomonadati</taxon>
        <taxon>Pseudomonadota</taxon>
        <taxon>Alphaproteobacteria</taxon>
        <taxon>Hyphomicrobiales</taxon>
        <taxon>Rhizobiaceae</taxon>
        <taxon>Hoeflea</taxon>
    </lineage>
</organism>
<evidence type="ECO:0000259" key="2">
    <source>
        <dbReference type="Pfam" id="PF07331"/>
    </source>
</evidence>
<sequence length="159" mass="16639">MFSRDFVGGMSAVLIAAVYLLFAYQLRTSALDDLVGPGGLPRTYGWMMLVLGLMIAAGAIIKQVRSGVAPDLALEWKGQGRRILWAAGLLLIGVGYVIGVDTLGYPLAIALLLIAVALYQGAKPGLHIAIIGIGGAAFLWVAFVLVLGVSMPKGFLGIL</sequence>